<keyword evidence="7" id="KW-1185">Reference proteome</keyword>
<name>A0A1H8X5K2_9FIRM</name>
<accession>A0A1H8X5K2</accession>
<keyword evidence="1" id="KW-0813">Transport</keyword>
<sequence length="416" mass="45443">MQESATIIDIRHIQVGYGQKTVIGDVTLTAGPGELIGILGPNGSGKSTLLKSLCGLLPYSKGEVLLFGRPLLSMSERDRARQVAYMQQEVQVSFGITALDAVLTGRYPYLHWWQNESPADYAIARQYMSFAGVGDLAQRPLHELSGGERQRVMLAKALAQETPLLFLDEPTASLDLSYQEEIFRYCQQICREGKTVLIVVHDIRLAAKFCSRLILLSAGGILSDGPPSQVVTPEHLYQAFGLQSAVYENYISGQLDIHTYDRRSAGQPGKAIHVIGGGGTIGTIIRALRENAYPVSCGILRQGDMDTAVAMAFGTDNLVSQAFGPIGRELGEQNRQKIAQAHYTILGNLYFSQENLDNLKAAFTAGRLIIVEDSPINSRDGTAGEAALLYRQLTARPETTVMKLDELLLAVEKRSL</sequence>
<evidence type="ECO:0000313" key="6">
    <source>
        <dbReference type="EMBL" id="SEP35169.1"/>
    </source>
</evidence>
<dbReference type="PANTHER" id="PTHR42794">
    <property type="entry name" value="HEMIN IMPORT ATP-BINDING PROTEIN HMUV"/>
    <property type="match status" value="1"/>
</dbReference>
<keyword evidence="2" id="KW-0547">Nucleotide-binding</keyword>
<dbReference type="STRING" id="112903.SAMN04490178_12058"/>
<dbReference type="CDD" id="cd03214">
    <property type="entry name" value="ABC_Iron-Siderophores_B12_Hemin"/>
    <property type="match status" value="1"/>
</dbReference>
<proteinExistence type="predicted"/>
<dbReference type="SMART" id="SM00382">
    <property type="entry name" value="AAA"/>
    <property type="match status" value="1"/>
</dbReference>
<dbReference type="InterPro" id="IPR017871">
    <property type="entry name" value="ABC_transporter-like_CS"/>
</dbReference>
<dbReference type="Gene3D" id="3.40.50.300">
    <property type="entry name" value="P-loop containing nucleotide triphosphate hydrolases"/>
    <property type="match status" value="1"/>
</dbReference>
<evidence type="ECO:0000256" key="1">
    <source>
        <dbReference type="ARBA" id="ARBA00022448"/>
    </source>
</evidence>
<gene>
    <name evidence="6" type="ORF">SAMN04490178_12058</name>
</gene>
<evidence type="ECO:0000313" key="7">
    <source>
        <dbReference type="Proteomes" id="UP000198847"/>
    </source>
</evidence>
<organism evidence="6 7">
    <name type="scientific">Propionispora vibrioides</name>
    <dbReference type="NCBI Taxonomy" id="112903"/>
    <lineage>
        <taxon>Bacteria</taxon>
        <taxon>Bacillati</taxon>
        <taxon>Bacillota</taxon>
        <taxon>Negativicutes</taxon>
        <taxon>Selenomonadales</taxon>
        <taxon>Sporomusaceae</taxon>
        <taxon>Propionispora</taxon>
    </lineage>
</organism>
<evidence type="ECO:0000256" key="3">
    <source>
        <dbReference type="ARBA" id="ARBA00022840"/>
    </source>
</evidence>
<evidence type="ECO:0000256" key="2">
    <source>
        <dbReference type="ARBA" id="ARBA00022741"/>
    </source>
</evidence>
<dbReference type="EMBL" id="FODY01000020">
    <property type="protein sequence ID" value="SEP35169.1"/>
    <property type="molecule type" value="Genomic_DNA"/>
</dbReference>
<dbReference type="InterPro" id="IPR027417">
    <property type="entry name" value="P-loop_NTPase"/>
</dbReference>
<dbReference type="Proteomes" id="UP000198847">
    <property type="component" value="Unassembled WGS sequence"/>
</dbReference>
<reference evidence="6 7" key="1">
    <citation type="submission" date="2016-10" db="EMBL/GenBank/DDBJ databases">
        <authorList>
            <person name="de Groot N.N."/>
        </authorList>
    </citation>
    <scope>NUCLEOTIDE SEQUENCE [LARGE SCALE GENOMIC DNA]</scope>
    <source>
        <strain evidence="6 7">DSM 13305</strain>
    </source>
</reference>
<dbReference type="InterPro" id="IPR003593">
    <property type="entry name" value="AAA+_ATPase"/>
</dbReference>
<dbReference type="GO" id="GO:0005524">
    <property type="term" value="F:ATP binding"/>
    <property type="evidence" value="ECO:0007669"/>
    <property type="project" value="UniProtKB-KW"/>
</dbReference>
<dbReference type="PROSITE" id="PS00211">
    <property type="entry name" value="ABC_TRANSPORTER_1"/>
    <property type="match status" value="1"/>
</dbReference>
<feature type="domain" description="ABC transporter" evidence="5">
    <location>
        <begin position="8"/>
        <end position="243"/>
    </location>
</feature>
<evidence type="ECO:0000256" key="4">
    <source>
        <dbReference type="ARBA" id="ARBA00022967"/>
    </source>
</evidence>
<dbReference type="PANTHER" id="PTHR42794:SF1">
    <property type="entry name" value="HEMIN IMPORT ATP-BINDING PROTEIN HMUV"/>
    <property type="match status" value="1"/>
</dbReference>
<evidence type="ECO:0000259" key="5">
    <source>
        <dbReference type="PROSITE" id="PS50893"/>
    </source>
</evidence>
<keyword evidence="3 6" id="KW-0067">ATP-binding</keyword>
<dbReference type="PROSITE" id="PS50893">
    <property type="entry name" value="ABC_TRANSPORTER_2"/>
    <property type="match status" value="1"/>
</dbReference>
<dbReference type="InterPro" id="IPR003439">
    <property type="entry name" value="ABC_transporter-like_ATP-bd"/>
</dbReference>
<keyword evidence="4" id="KW-1278">Translocase</keyword>
<dbReference type="Pfam" id="PF00005">
    <property type="entry name" value="ABC_tran"/>
    <property type="match status" value="1"/>
</dbReference>
<dbReference type="AlphaFoldDB" id="A0A1H8X5K2"/>
<dbReference type="SUPFAM" id="SSF52540">
    <property type="entry name" value="P-loop containing nucleoside triphosphate hydrolases"/>
    <property type="match status" value="1"/>
</dbReference>
<dbReference type="GO" id="GO:0016887">
    <property type="term" value="F:ATP hydrolysis activity"/>
    <property type="evidence" value="ECO:0007669"/>
    <property type="project" value="InterPro"/>
</dbReference>
<dbReference type="FunFam" id="3.40.50.300:FF:000134">
    <property type="entry name" value="Iron-enterobactin ABC transporter ATP-binding protein"/>
    <property type="match status" value="1"/>
</dbReference>
<protein>
    <submittedName>
        <fullName evidence="6">Iron complex transport system ATP-binding protein</fullName>
    </submittedName>
</protein>